<comment type="caution">
    <text evidence="2">The sequence shown here is derived from an EMBL/GenBank/DDBJ whole genome shotgun (WGS) entry which is preliminary data.</text>
</comment>
<evidence type="ECO:0000313" key="3">
    <source>
        <dbReference type="Proteomes" id="UP001066276"/>
    </source>
</evidence>
<feature type="region of interest" description="Disordered" evidence="1">
    <location>
        <begin position="47"/>
        <end position="67"/>
    </location>
</feature>
<feature type="region of interest" description="Disordered" evidence="1">
    <location>
        <begin position="1"/>
        <end position="28"/>
    </location>
</feature>
<gene>
    <name evidence="2" type="ORF">NDU88_005369</name>
</gene>
<feature type="compositionally biased region" description="Basic residues" evidence="1">
    <location>
        <begin position="16"/>
        <end position="25"/>
    </location>
</feature>
<evidence type="ECO:0000313" key="2">
    <source>
        <dbReference type="EMBL" id="KAJ1138990.1"/>
    </source>
</evidence>
<sequence length="67" mass="7287">MSQSGTSPTVPWAGRVRGREKKRCSRPPDWGLCIAPWPRAWGWAGEAEAESVPPGLTMAGRGPKLEE</sequence>
<dbReference type="Proteomes" id="UP001066276">
    <property type="component" value="Chromosome 6"/>
</dbReference>
<dbReference type="EMBL" id="JANPWB010000010">
    <property type="protein sequence ID" value="KAJ1138990.1"/>
    <property type="molecule type" value="Genomic_DNA"/>
</dbReference>
<organism evidence="2 3">
    <name type="scientific">Pleurodeles waltl</name>
    <name type="common">Iberian ribbed newt</name>
    <dbReference type="NCBI Taxonomy" id="8319"/>
    <lineage>
        <taxon>Eukaryota</taxon>
        <taxon>Metazoa</taxon>
        <taxon>Chordata</taxon>
        <taxon>Craniata</taxon>
        <taxon>Vertebrata</taxon>
        <taxon>Euteleostomi</taxon>
        <taxon>Amphibia</taxon>
        <taxon>Batrachia</taxon>
        <taxon>Caudata</taxon>
        <taxon>Salamandroidea</taxon>
        <taxon>Salamandridae</taxon>
        <taxon>Pleurodelinae</taxon>
        <taxon>Pleurodeles</taxon>
    </lineage>
</organism>
<evidence type="ECO:0000256" key="1">
    <source>
        <dbReference type="SAM" id="MobiDB-lite"/>
    </source>
</evidence>
<name>A0AAV7QFR1_PLEWA</name>
<accession>A0AAV7QFR1</accession>
<protein>
    <submittedName>
        <fullName evidence="2">Uncharacterized protein</fullName>
    </submittedName>
</protein>
<dbReference type="AlphaFoldDB" id="A0AAV7QFR1"/>
<reference evidence="2" key="1">
    <citation type="journal article" date="2022" name="bioRxiv">
        <title>Sequencing and chromosome-scale assembly of the giantPleurodeles waltlgenome.</title>
        <authorList>
            <person name="Brown T."/>
            <person name="Elewa A."/>
            <person name="Iarovenko S."/>
            <person name="Subramanian E."/>
            <person name="Araus A.J."/>
            <person name="Petzold A."/>
            <person name="Susuki M."/>
            <person name="Suzuki K.-i.T."/>
            <person name="Hayashi T."/>
            <person name="Toyoda A."/>
            <person name="Oliveira C."/>
            <person name="Osipova E."/>
            <person name="Leigh N.D."/>
            <person name="Simon A."/>
            <person name="Yun M.H."/>
        </authorList>
    </citation>
    <scope>NUCLEOTIDE SEQUENCE</scope>
    <source>
        <strain evidence="2">20211129_DDA</strain>
        <tissue evidence="2">Liver</tissue>
    </source>
</reference>
<keyword evidence="3" id="KW-1185">Reference proteome</keyword>
<proteinExistence type="predicted"/>